<dbReference type="CDD" id="cd07302">
    <property type="entry name" value="CHD"/>
    <property type="match status" value="1"/>
</dbReference>
<dbReference type="PROSITE" id="PS50006">
    <property type="entry name" value="FHA_DOMAIN"/>
    <property type="match status" value="1"/>
</dbReference>
<proteinExistence type="predicted"/>
<evidence type="ECO:0000313" key="3">
    <source>
        <dbReference type="EMBL" id="QRJ65613.1"/>
    </source>
</evidence>
<dbReference type="PROSITE" id="PS50125">
    <property type="entry name" value="GUANYLATE_CYCLASE_2"/>
    <property type="match status" value="1"/>
</dbReference>
<dbReference type="InterPro" id="IPR029787">
    <property type="entry name" value="Nucleotide_cyclase"/>
</dbReference>
<reference evidence="3" key="1">
    <citation type="submission" date="2020-11" db="EMBL/GenBank/DDBJ databases">
        <title>Azospira restricta DSM 18626 genome sequence.</title>
        <authorList>
            <person name="Moe W.M."/>
        </authorList>
    </citation>
    <scope>NUCLEOTIDE SEQUENCE</scope>
    <source>
        <strain evidence="3">DSM 18626</strain>
    </source>
</reference>
<dbReference type="Gene3D" id="2.60.200.20">
    <property type="match status" value="1"/>
</dbReference>
<evidence type="ECO:0000313" key="4">
    <source>
        <dbReference type="Proteomes" id="UP000663444"/>
    </source>
</evidence>
<dbReference type="GO" id="GO:0035556">
    <property type="term" value="P:intracellular signal transduction"/>
    <property type="evidence" value="ECO:0007669"/>
    <property type="project" value="InterPro"/>
</dbReference>
<feature type="domain" description="Guanylate cyclase" evidence="2">
    <location>
        <begin position="1"/>
        <end position="113"/>
    </location>
</feature>
<dbReference type="InterPro" id="IPR008984">
    <property type="entry name" value="SMAD_FHA_dom_sf"/>
</dbReference>
<dbReference type="GO" id="GO:0004016">
    <property type="term" value="F:adenylate cyclase activity"/>
    <property type="evidence" value="ECO:0007669"/>
    <property type="project" value="UniProtKB-ARBA"/>
</dbReference>
<dbReference type="PANTHER" id="PTHR43081:SF19">
    <property type="entry name" value="PH-SENSITIVE ADENYLATE CYCLASE RV1264"/>
    <property type="match status" value="1"/>
</dbReference>
<feature type="domain" description="FHA" evidence="1">
    <location>
        <begin position="203"/>
        <end position="247"/>
    </location>
</feature>
<dbReference type="Proteomes" id="UP000663444">
    <property type="component" value="Chromosome"/>
</dbReference>
<dbReference type="Gene3D" id="3.30.70.1230">
    <property type="entry name" value="Nucleotide cyclase"/>
    <property type="match status" value="1"/>
</dbReference>
<evidence type="ECO:0000259" key="1">
    <source>
        <dbReference type="PROSITE" id="PS50006"/>
    </source>
</evidence>
<protein>
    <submittedName>
        <fullName evidence="3">Adenylate/guanylate cyclase domain-containing protein</fullName>
    </submittedName>
</protein>
<dbReference type="SMART" id="SM00044">
    <property type="entry name" value="CYCc"/>
    <property type="match status" value="1"/>
</dbReference>
<evidence type="ECO:0000259" key="2">
    <source>
        <dbReference type="PROSITE" id="PS50125"/>
    </source>
</evidence>
<dbReference type="InterPro" id="IPR050697">
    <property type="entry name" value="Adenylyl/Guanylyl_Cyclase_3/4"/>
</dbReference>
<dbReference type="InterPro" id="IPR000253">
    <property type="entry name" value="FHA_dom"/>
</dbReference>
<sequence>MLFADVSGSTRLYEKLGDTEALHAVDRCIKRMERSVEGFRGRIVKTIGDEVMAVFESAEDAFHAASDMQQRVTDLPPVSGVKLAIRLGFQHGPVIEEKGDYFGDTVNTAARLAGLAKAGQALTSGETVARLPELLQLSTRDLEQMSVKGKVEGLHVFEVLWHDGDELTTLAPSLRDSAKGGGPRLCLRYAGQVIVLDDKNASLSLGRDAGCELVIRDRRASRNHGKIERRGEKFVLTDVSTNGTYVTFAGEPEFFLRREELVLRGSGRISFAASAASDGADIAEFEHL</sequence>
<keyword evidence="4" id="KW-1185">Reference proteome</keyword>
<dbReference type="SUPFAM" id="SSF49879">
    <property type="entry name" value="SMAD/FHA domain"/>
    <property type="match status" value="1"/>
</dbReference>
<dbReference type="Pfam" id="PF00211">
    <property type="entry name" value="Guanylate_cyc"/>
    <property type="match status" value="1"/>
</dbReference>
<dbReference type="SUPFAM" id="SSF55073">
    <property type="entry name" value="Nucleotide cyclase"/>
    <property type="match status" value="1"/>
</dbReference>
<organism evidence="3 4">
    <name type="scientific">Azospira restricta</name>
    <dbReference type="NCBI Taxonomy" id="404405"/>
    <lineage>
        <taxon>Bacteria</taxon>
        <taxon>Pseudomonadati</taxon>
        <taxon>Pseudomonadota</taxon>
        <taxon>Betaproteobacteria</taxon>
        <taxon>Rhodocyclales</taxon>
        <taxon>Rhodocyclaceae</taxon>
        <taxon>Azospira</taxon>
    </lineage>
</organism>
<name>A0A974Y5R0_9RHOO</name>
<accession>A0A974Y5R0</accession>
<dbReference type="AlphaFoldDB" id="A0A974Y5R0"/>
<dbReference type="CDD" id="cd00060">
    <property type="entry name" value="FHA"/>
    <property type="match status" value="1"/>
</dbReference>
<dbReference type="InterPro" id="IPR001054">
    <property type="entry name" value="A/G_cyclase"/>
</dbReference>
<dbReference type="Pfam" id="PF00498">
    <property type="entry name" value="FHA"/>
    <property type="match status" value="1"/>
</dbReference>
<dbReference type="PANTHER" id="PTHR43081">
    <property type="entry name" value="ADENYLATE CYCLASE, TERMINAL-DIFFERENTIATION SPECIFIC-RELATED"/>
    <property type="match status" value="1"/>
</dbReference>
<dbReference type="GO" id="GO:0006171">
    <property type="term" value="P:cAMP biosynthetic process"/>
    <property type="evidence" value="ECO:0007669"/>
    <property type="project" value="TreeGrafter"/>
</dbReference>
<dbReference type="SMART" id="SM00240">
    <property type="entry name" value="FHA"/>
    <property type="match status" value="1"/>
</dbReference>
<gene>
    <name evidence="3" type="ORF">IWH25_02840</name>
</gene>
<dbReference type="EMBL" id="CP064781">
    <property type="protein sequence ID" value="QRJ65613.1"/>
    <property type="molecule type" value="Genomic_DNA"/>
</dbReference>
<dbReference type="KEGG" id="ares:IWH25_02840"/>